<organism evidence="1">
    <name type="scientific">Vibrio alginolyticus</name>
    <dbReference type="NCBI Taxonomy" id="663"/>
    <lineage>
        <taxon>Bacteria</taxon>
        <taxon>Pseudomonadati</taxon>
        <taxon>Pseudomonadota</taxon>
        <taxon>Gammaproteobacteria</taxon>
        <taxon>Vibrionales</taxon>
        <taxon>Vibrionaceae</taxon>
        <taxon>Vibrio</taxon>
    </lineage>
</organism>
<evidence type="ECO:0008006" key="2">
    <source>
        <dbReference type="Google" id="ProtNLM"/>
    </source>
</evidence>
<protein>
    <recommendedName>
        <fullName evidence="2">DUF2787 domain-containing protein</fullName>
    </recommendedName>
</protein>
<dbReference type="Pfam" id="PF10980">
    <property type="entry name" value="DUF2787"/>
    <property type="match status" value="1"/>
</dbReference>
<evidence type="ECO:0000313" key="1">
    <source>
        <dbReference type="EMBL" id="ARP17133.1"/>
    </source>
</evidence>
<proteinExistence type="predicted"/>
<dbReference type="AlphaFoldDB" id="A0A1W6UH32"/>
<gene>
    <name evidence="1" type="ORF">K05K4_02370</name>
</gene>
<dbReference type="RefSeq" id="WP_086046487.1">
    <property type="nucleotide sequence ID" value="NZ_CP017889.1"/>
</dbReference>
<accession>A0A1W6UH32</accession>
<dbReference type="PANTHER" id="PTHR38978:SF2">
    <property type="entry name" value="DUF2787 DOMAIN-CONTAINING PROTEIN"/>
    <property type="match status" value="1"/>
</dbReference>
<name>A0A1W6UH32_VIBAL</name>
<reference evidence="1" key="1">
    <citation type="submission" date="2016-10" db="EMBL/GenBank/DDBJ databases">
        <title>The High Quality Genome of Vibrio alginolyticus K01M1.</title>
        <authorList>
            <person name="Wendling C."/>
            <person name="Chibani C.M."/>
            <person name="Hertel R."/>
            <person name="Sproer C."/>
            <person name="Bunk B."/>
            <person name="Overmann J."/>
            <person name="Roth O."/>
            <person name="Liesegang H."/>
        </authorList>
    </citation>
    <scope>NUCLEOTIDE SEQUENCE</scope>
    <source>
        <strain evidence="1">K05K4</strain>
    </source>
</reference>
<dbReference type="EMBL" id="CP017902">
    <property type="protein sequence ID" value="ARP17133.1"/>
    <property type="molecule type" value="Genomic_DNA"/>
</dbReference>
<sequence>MINTIYGGVSLAPQLHQLLENLFKGYSLPDNAKQLLLTCRQLSYYRHSRGIHPVEVQFKRTANSEPWQIVFFASFSYPFESALNVQPELYFHLAQGWCYQPDTGAVNLEHPEVLDLLQVWMKTFARHLSSMDFDEVDLSIIGK</sequence>
<dbReference type="InterPro" id="IPR021248">
    <property type="entry name" value="DUF2787"/>
</dbReference>
<dbReference type="Gene3D" id="3.10.450.430">
    <property type="entry name" value="Protein of unknown function DUF2787"/>
    <property type="match status" value="1"/>
</dbReference>
<dbReference type="PANTHER" id="PTHR38978">
    <property type="entry name" value="DUF2787 DOMAIN-CONTAINING PROTEIN"/>
    <property type="match status" value="1"/>
</dbReference>